<keyword evidence="2" id="KW-1185">Reference proteome</keyword>
<protein>
    <submittedName>
        <fullName evidence="1">Uncharacterized protein</fullName>
    </submittedName>
</protein>
<accession>A0A3M8W8E8</accession>
<sequence length="183" mass="20337">MATTPDYLTQYVSHVTAELKAHDIPLVIQPTPRPPDPNGWSTYTPPINRTRPAWCTAVLMLADHHHTPLIDHIPTADAIIKDHGIRGLAVLHRDLAGGPVDYRFTPCPYCQGVGEDPTQPTCESLRCPVSADISDHPHGCPVCRAADCDPDSYAEQQMHQVEQLLIEALIARTPPPHRRPFRR</sequence>
<dbReference type="Proteomes" id="UP000275401">
    <property type="component" value="Unassembled WGS sequence"/>
</dbReference>
<dbReference type="AlphaFoldDB" id="A0A3M8W8E8"/>
<name>A0A3M8W8E8_9ACTN</name>
<comment type="caution">
    <text evidence="1">The sequence shown here is derived from an EMBL/GenBank/DDBJ whole genome shotgun (WGS) entry which is preliminary data.</text>
</comment>
<dbReference type="EMBL" id="RIBZ01000193">
    <property type="protein sequence ID" value="RNG26382.1"/>
    <property type="molecule type" value="Genomic_DNA"/>
</dbReference>
<evidence type="ECO:0000313" key="2">
    <source>
        <dbReference type="Proteomes" id="UP000275401"/>
    </source>
</evidence>
<evidence type="ECO:0000313" key="1">
    <source>
        <dbReference type="EMBL" id="RNG26382.1"/>
    </source>
</evidence>
<proteinExistence type="predicted"/>
<reference evidence="1 2" key="1">
    <citation type="submission" date="2018-11" db="EMBL/GenBank/DDBJ databases">
        <title>The Potential of Streptomyces as Biocontrol Agents against the Tomato grey mould, Botrytis cinerea (Gray mold) Frontiers in Microbiology.</title>
        <authorList>
            <person name="Li D."/>
        </authorList>
    </citation>
    <scope>NUCLEOTIDE SEQUENCE [LARGE SCALE GENOMIC DNA]</scope>
    <source>
        <strain evidence="1 2">NEAU-LD23</strain>
    </source>
</reference>
<gene>
    <name evidence="1" type="ORF">EEJ42_15130</name>
</gene>
<organism evidence="1 2">
    <name type="scientific">Streptomyces botrytidirepellens</name>
    <dbReference type="NCBI Taxonomy" id="2486417"/>
    <lineage>
        <taxon>Bacteria</taxon>
        <taxon>Bacillati</taxon>
        <taxon>Actinomycetota</taxon>
        <taxon>Actinomycetes</taxon>
        <taxon>Kitasatosporales</taxon>
        <taxon>Streptomycetaceae</taxon>
        <taxon>Streptomyces</taxon>
    </lineage>
</organism>
<dbReference type="RefSeq" id="WP_123100471.1">
    <property type="nucleotide sequence ID" value="NZ_RIBZ01000193.1"/>
</dbReference>
<feature type="non-terminal residue" evidence="1">
    <location>
        <position position="183"/>
    </location>
</feature>